<geneLocation type="plasmid" evidence="4">
    <name>psg2</name>
</geneLocation>
<organism evidence="3 4">
    <name type="scientific">Sodalis glossinidius (strain morsitans)</name>
    <dbReference type="NCBI Taxonomy" id="343509"/>
    <lineage>
        <taxon>Bacteria</taxon>
        <taxon>Pseudomonadati</taxon>
        <taxon>Pseudomonadota</taxon>
        <taxon>Gammaproteobacteria</taxon>
        <taxon>Enterobacterales</taxon>
        <taxon>Bruguierivoracaceae</taxon>
        <taxon>Sodalis</taxon>
    </lineage>
</organism>
<dbReference type="SMART" id="SM00421">
    <property type="entry name" value="HTH_LUXR"/>
    <property type="match status" value="1"/>
</dbReference>
<dbReference type="GO" id="GO:0006355">
    <property type="term" value="P:regulation of DNA-templated transcription"/>
    <property type="evidence" value="ECO:0007669"/>
    <property type="project" value="InterPro"/>
</dbReference>
<evidence type="ECO:0000313" key="4">
    <source>
        <dbReference type="Proteomes" id="UP000245838"/>
    </source>
</evidence>
<feature type="domain" description="HTH luxR-type" evidence="2">
    <location>
        <begin position="16"/>
        <end position="73"/>
    </location>
</feature>
<dbReference type="EMBL" id="LN854559">
    <property type="protein sequence ID" value="CRL46927.1"/>
    <property type="molecule type" value="Genomic_DNA"/>
</dbReference>
<gene>
    <name evidence="3" type="primary">rcsB_2</name>
    <name evidence="3" type="ORF">SGGMMB4_05899</name>
</gene>
<name>A0A193QP39_SODGM</name>
<dbReference type="PRINTS" id="PR00038">
    <property type="entry name" value="HTHLUXR"/>
</dbReference>
<reference evidence="4" key="1">
    <citation type="submission" date="2015-05" db="EMBL/GenBank/DDBJ databases">
        <authorList>
            <person name="Goodhead I."/>
        </authorList>
    </citation>
    <scope>NUCLEOTIDE SEQUENCE [LARGE SCALE GENOMIC DNA]</scope>
    <source>
        <strain evidence="4">morsitans</strain>
        <plasmid evidence="4">psg2</plasmid>
    </source>
</reference>
<dbReference type="OrthoDB" id="6638045at2"/>
<evidence type="ECO:0000259" key="2">
    <source>
        <dbReference type="SMART" id="SM00421"/>
    </source>
</evidence>
<dbReference type="InterPro" id="IPR016032">
    <property type="entry name" value="Sig_transdc_resp-reg_C-effctor"/>
</dbReference>
<dbReference type="AlphaFoldDB" id="A0A193QP39"/>
<dbReference type="Gene3D" id="1.10.10.10">
    <property type="entry name" value="Winged helix-like DNA-binding domain superfamily/Winged helix DNA-binding domain"/>
    <property type="match status" value="1"/>
</dbReference>
<dbReference type="Pfam" id="PF00196">
    <property type="entry name" value="GerE"/>
    <property type="match status" value="1"/>
</dbReference>
<evidence type="ECO:0000256" key="1">
    <source>
        <dbReference type="ARBA" id="ARBA00023125"/>
    </source>
</evidence>
<evidence type="ECO:0000313" key="3">
    <source>
        <dbReference type="EMBL" id="CRL46927.1"/>
    </source>
</evidence>
<dbReference type="GO" id="GO:0003677">
    <property type="term" value="F:DNA binding"/>
    <property type="evidence" value="ECO:0007669"/>
    <property type="project" value="UniProtKB-KW"/>
</dbReference>
<proteinExistence type="predicted"/>
<keyword evidence="1" id="KW-0238">DNA-binding</keyword>
<dbReference type="RefSeq" id="WP_083765160.1">
    <property type="nucleotide sequence ID" value="NC_007714.1"/>
</dbReference>
<protein>
    <submittedName>
        <fullName evidence="3">Transcriptional regulatory protein RcsB</fullName>
    </submittedName>
</protein>
<sequence length="86" mass="9892">MKKSIVDDFCMNNSFTSKLSEKELEVLLMSCAGFSRDEIAMKLNVSVNTIGSHIKSSSKKYELDTFSQLKALFFFNFLRMIINHIE</sequence>
<dbReference type="InterPro" id="IPR000792">
    <property type="entry name" value="Tscrpt_reg_LuxR_C"/>
</dbReference>
<dbReference type="SUPFAM" id="SSF46894">
    <property type="entry name" value="C-terminal effector domain of the bipartite response regulators"/>
    <property type="match status" value="1"/>
</dbReference>
<dbReference type="InterPro" id="IPR036388">
    <property type="entry name" value="WH-like_DNA-bd_sf"/>
</dbReference>
<accession>A0A193QP39</accession>
<dbReference type="Proteomes" id="UP000245838">
    <property type="component" value="Plasmid psg2"/>
</dbReference>